<evidence type="ECO:0000256" key="2">
    <source>
        <dbReference type="ARBA" id="ARBA00022737"/>
    </source>
</evidence>
<sequence>MATIQWTFAGSVITNNSLFLITEGSTRLDITNITTSYSGAYHCNASNVAGASVATINVDVQGLYQTWDQLQNLNYTFIKPPYFTVTPPHNVSVRYISAITLNCSSGGVPLPNITWFKDGIVIPTDQYTSSNQSDTLITMLTVVGSLTSHGYYTCQAINDLVERRVISTTVNVTVFEPLCYAGIDPSSSITLNQSDTFTANCSFSGLPLPVVSWYFLNKFLSNIGRVSITTDTQDITVTSTLRIRNVKKSTDEGVYHCIGIQASTYNVSRSLYIICNNSCEAGYTLNTTTCTCSLSNICELSPCQNGVNYIVPNISVPVSFVALLTGSSVTLRCVLNEVGNPMATIQWTFAGS</sequence>
<keyword evidence="4" id="KW-0393">Immunoglobulin domain</keyword>
<dbReference type="STRING" id="400682.A0A1X7SRU6"/>
<reference evidence="6" key="1">
    <citation type="submission" date="2017-05" db="UniProtKB">
        <authorList>
            <consortium name="EnsemblMetazoa"/>
        </authorList>
    </citation>
    <scope>IDENTIFICATION</scope>
</reference>
<dbReference type="PROSITE" id="PS50835">
    <property type="entry name" value="IG_LIKE"/>
    <property type="match status" value="4"/>
</dbReference>
<dbReference type="SMART" id="SM00408">
    <property type="entry name" value="IGc2"/>
    <property type="match status" value="3"/>
</dbReference>
<evidence type="ECO:0000256" key="4">
    <source>
        <dbReference type="ARBA" id="ARBA00023319"/>
    </source>
</evidence>
<dbReference type="OrthoDB" id="152385at2759"/>
<feature type="domain" description="Ig-like" evidence="5">
    <location>
        <begin position="1"/>
        <end position="59"/>
    </location>
</feature>
<dbReference type="InterPro" id="IPR013098">
    <property type="entry name" value="Ig_I-set"/>
</dbReference>
<dbReference type="PANTHER" id="PTHR12231:SF253">
    <property type="entry name" value="DPR-INTERACTING PROTEIN ETA, ISOFORM B-RELATED"/>
    <property type="match status" value="1"/>
</dbReference>
<proteinExistence type="predicted"/>
<dbReference type="Pfam" id="PF13927">
    <property type="entry name" value="Ig_3"/>
    <property type="match status" value="1"/>
</dbReference>
<protein>
    <recommendedName>
        <fullName evidence="5">Ig-like domain-containing protein</fullName>
    </recommendedName>
</protein>
<keyword evidence="1" id="KW-0732">Signal</keyword>
<dbReference type="InterPro" id="IPR003598">
    <property type="entry name" value="Ig_sub2"/>
</dbReference>
<dbReference type="AlphaFoldDB" id="A0A1X7SRU6"/>
<name>A0A1X7SRU6_AMPQE</name>
<feature type="domain" description="Ig-like" evidence="5">
    <location>
        <begin position="81"/>
        <end position="173"/>
    </location>
</feature>
<dbReference type="InterPro" id="IPR036179">
    <property type="entry name" value="Ig-like_dom_sf"/>
</dbReference>
<dbReference type="SUPFAM" id="SSF48726">
    <property type="entry name" value="Immunoglobulin"/>
    <property type="match status" value="3"/>
</dbReference>
<dbReference type="InterPro" id="IPR013783">
    <property type="entry name" value="Ig-like_fold"/>
</dbReference>
<feature type="domain" description="Ig-like" evidence="5">
    <location>
        <begin position="312"/>
        <end position="352"/>
    </location>
</feature>
<keyword evidence="2" id="KW-0677">Repeat</keyword>
<dbReference type="InParanoid" id="A0A1X7SRU6"/>
<accession>A0A1X7SRU6</accession>
<evidence type="ECO:0000313" key="6">
    <source>
        <dbReference type="EnsemblMetazoa" id="Aqu2.1.04869_001"/>
    </source>
</evidence>
<evidence type="ECO:0000256" key="1">
    <source>
        <dbReference type="ARBA" id="ARBA00022729"/>
    </source>
</evidence>
<feature type="domain" description="Ig-like" evidence="5">
    <location>
        <begin position="177"/>
        <end position="268"/>
    </location>
</feature>
<dbReference type="PANTHER" id="PTHR12231">
    <property type="entry name" value="CTX-RELATED TYPE I TRANSMEMBRANE PROTEIN"/>
    <property type="match status" value="1"/>
</dbReference>
<dbReference type="InterPro" id="IPR051170">
    <property type="entry name" value="Neural/epithelial_adhesion"/>
</dbReference>
<evidence type="ECO:0000259" key="5">
    <source>
        <dbReference type="PROSITE" id="PS50835"/>
    </source>
</evidence>
<dbReference type="EnsemblMetazoa" id="Aqu2.1.04869_001">
    <property type="protein sequence ID" value="Aqu2.1.04869_001"/>
    <property type="gene ID" value="Aqu2.1.04869"/>
</dbReference>
<dbReference type="Gene3D" id="2.60.40.10">
    <property type="entry name" value="Immunoglobulins"/>
    <property type="match status" value="3"/>
</dbReference>
<dbReference type="InterPro" id="IPR003599">
    <property type="entry name" value="Ig_sub"/>
</dbReference>
<organism evidence="6">
    <name type="scientific">Amphimedon queenslandica</name>
    <name type="common">Sponge</name>
    <dbReference type="NCBI Taxonomy" id="400682"/>
    <lineage>
        <taxon>Eukaryota</taxon>
        <taxon>Metazoa</taxon>
        <taxon>Porifera</taxon>
        <taxon>Demospongiae</taxon>
        <taxon>Heteroscleromorpha</taxon>
        <taxon>Haplosclerida</taxon>
        <taxon>Niphatidae</taxon>
        <taxon>Amphimedon</taxon>
    </lineage>
</organism>
<dbReference type="SMART" id="SM00409">
    <property type="entry name" value="IG"/>
    <property type="match status" value="3"/>
</dbReference>
<evidence type="ECO:0000256" key="3">
    <source>
        <dbReference type="ARBA" id="ARBA00023157"/>
    </source>
</evidence>
<dbReference type="Pfam" id="PF07679">
    <property type="entry name" value="I-set"/>
    <property type="match status" value="2"/>
</dbReference>
<keyword evidence="3" id="KW-1015">Disulfide bond</keyword>
<dbReference type="InterPro" id="IPR007110">
    <property type="entry name" value="Ig-like_dom"/>
</dbReference>
<dbReference type="eggNOG" id="KOG4475">
    <property type="taxonomic scope" value="Eukaryota"/>
</dbReference>